<dbReference type="VEuPathDB" id="FungiDB:AFUB_100250"/>
<evidence type="ECO:0000313" key="11">
    <source>
        <dbReference type="Proteomes" id="UP000001699"/>
    </source>
</evidence>
<feature type="transmembrane region" description="Helical" evidence="8">
    <location>
        <begin position="80"/>
        <end position="106"/>
    </location>
</feature>
<keyword evidence="4 8" id="KW-1133">Transmembrane helix</keyword>
<dbReference type="HOGENOM" id="CLU_001265_0_5_1"/>
<dbReference type="SUPFAM" id="SSF103473">
    <property type="entry name" value="MFS general substrate transporter"/>
    <property type="match status" value="1"/>
</dbReference>
<dbReference type="OrthoDB" id="6730379at2759"/>
<feature type="transmembrane region" description="Helical" evidence="8">
    <location>
        <begin position="347"/>
        <end position="367"/>
    </location>
</feature>
<dbReference type="InterPro" id="IPR020846">
    <property type="entry name" value="MFS_dom"/>
</dbReference>
<reference evidence="10 11" key="1">
    <citation type="journal article" date="2008" name="PLoS Genet.">
        <title>Genomic islands in the pathogenic filamentous fungus Aspergillus fumigatus.</title>
        <authorList>
            <person name="Fedorova N.D."/>
            <person name="Khaldi N."/>
            <person name="Joardar V.S."/>
            <person name="Maiti R."/>
            <person name="Amedeo P."/>
            <person name="Anderson M.J."/>
            <person name="Crabtree J."/>
            <person name="Silva J.C."/>
            <person name="Badger J.H."/>
            <person name="Albarraq A."/>
            <person name="Angiuoli S."/>
            <person name="Bussey H."/>
            <person name="Bowyer P."/>
            <person name="Cotty P.J."/>
            <person name="Dyer P.S."/>
            <person name="Egan A."/>
            <person name="Galens K."/>
            <person name="Fraser-Liggett C.M."/>
            <person name="Haas B.J."/>
            <person name="Inman J.M."/>
            <person name="Kent R."/>
            <person name="Lemieux S."/>
            <person name="Malavazi I."/>
            <person name="Orvis J."/>
            <person name="Roemer T."/>
            <person name="Ronning C.M."/>
            <person name="Sundaram J.P."/>
            <person name="Sutton G."/>
            <person name="Turner G."/>
            <person name="Venter J.C."/>
            <person name="White O.R."/>
            <person name="Whitty B.R."/>
            <person name="Youngman P."/>
            <person name="Wolfe K.H."/>
            <person name="Goldman G.H."/>
            <person name="Wortman J.R."/>
            <person name="Jiang B."/>
            <person name="Denning D.W."/>
            <person name="Nierman W.C."/>
        </authorList>
    </citation>
    <scope>NUCLEOTIDE SEQUENCE [LARGE SCALE GENOMIC DNA]</scope>
    <source>
        <strain evidence="11">CBS 144.89 / FGSC A1163 / CEA10</strain>
    </source>
</reference>
<proteinExistence type="inferred from homology"/>
<dbReference type="EMBL" id="DS499603">
    <property type="protein sequence ID" value="EDP47423.1"/>
    <property type="molecule type" value="Genomic_DNA"/>
</dbReference>
<evidence type="ECO:0000256" key="4">
    <source>
        <dbReference type="ARBA" id="ARBA00022989"/>
    </source>
</evidence>
<dbReference type="PhylomeDB" id="B0YES9"/>
<evidence type="ECO:0000256" key="2">
    <source>
        <dbReference type="ARBA" id="ARBA00022448"/>
    </source>
</evidence>
<sequence>MAEKTLASNPVTSSSPEAGDDQKQPKDINHVERVLSDGLKKDEADYSRMDKDLQEYVARGQVDVDEATSKRLKRMIDRRVLIIMILTYFLQALDKGTLSFASIMGIRTDLHLQNGQKYSWLTTCIYIAVLIVEYPTNWIIQRVPIAKYLGINICLWGSVLALHAASKNFTHMVVLRTLLGIFEACCQPTFVLLSSMWYKREEQAATVTYWYMMNGGQQIVGGLLAYCFSLIGKDKAIHSWQALFITYGVISVLWGLFVIFWMPDSPMRAKCFSEEDKHLMVERVRANQTGMQNKKFRAYQMWEAFRDPQMYCYCAIQIFTTLPTSGLGAFANIIISGFNFTVLQTQLLAMVLGFYIIIVLLGSAWLVKKTGQNLFVMLGFVIPAPSTDIHDPRSYIGTIVLMTVENKNLGTKVGLLISYYITLSFWSAQTLCLSMVSRNIAGATKKSTVVAATFVSWAVGNSIGPQVFLDRDAPRYFIAFGVHLGCYVCLTLAIIFLRFWLALQNKKKARVLEENGLSAADNNLTHAFEDRTDQENLHFRIQPRLEITASVQIIFHEHLGASHNDHIRGNLQEGAQENWHNAHVHHTQILEAEHAESAVHGRVRVTGLPILCQTELTPDSRALE</sequence>
<evidence type="ECO:0000256" key="6">
    <source>
        <dbReference type="ARBA" id="ARBA00037968"/>
    </source>
</evidence>
<gene>
    <name evidence="10" type="ORF">AFUB_100250</name>
</gene>
<feature type="transmembrane region" description="Helical" evidence="8">
    <location>
        <begin position="448"/>
        <end position="464"/>
    </location>
</feature>
<dbReference type="PANTHER" id="PTHR43791">
    <property type="entry name" value="PERMEASE-RELATED"/>
    <property type="match status" value="1"/>
</dbReference>
<feature type="transmembrane region" description="Helical" evidence="8">
    <location>
        <begin position="310"/>
        <end position="335"/>
    </location>
</feature>
<dbReference type="Pfam" id="PF07690">
    <property type="entry name" value="MFS_1"/>
    <property type="match status" value="1"/>
</dbReference>
<keyword evidence="3 8" id="KW-0812">Transmembrane</keyword>
<dbReference type="FunFam" id="1.20.1250.20:FF:000064">
    <property type="entry name" value="MFS allantoate transporter"/>
    <property type="match status" value="1"/>
</dbReference>
<evidence type="ECO:0000256" key="8">
    <source>
        <dbReference type="SAM" id="Phobius"/>
    </source>
</evidence>
<feature type="transmembrane region" description="Helical" evidence="8">
    <location>
        <begin position="210"/>
        <end position="231"/>
    </location>
</feature>
<feature type="transmembrane region" description="Helical" evidence="8">
    <location>
        <begin position="178"/>
        <end position="198"/>
    </location>
</feature>
<evidence type="ECO:0000313" key="10">
    <source>
        <dbReference type="EMBL" id="EDP47423.1"/>
    </source>
</evidence>
<comment type="subcellular location">
    <subcellularLocation>
        <location evidence="1">Membrane</location>
        <topology evidence="1">Multi-pass membrane protein</topology>
    </subcellularLocation>
</comment>
<feature type="compositionally biased region" description="Basic and acidic residues" evidence="7">
    <location>
        <begin position="20"/>
        <end position="32"/>
    </location>
</feature>
<keyword evidence="2" id="KW-0813">Transport</keyword>
<feature type="domain" description="Major facilitator superfamily (MFS) profile" evidence="9">
    <location>
        <begin position="80"/>
        <end position="508"/>
    </location>
</feature>
<feature type="transmembrane region" description="Helical" evidence="8">
    <location>
        <begin position="243"/>
        <end position="262"/>
    </location>
</feature>
<protein>
    <submittedName>
        <fullName evidence="10">2-ketogluconate transporter, putative</fullName>
    </submittedName>
</protein>
<dbReference type="Gene3D" id="1.20.1250.20">
    <property type="entry name" value="MFS general substrate transporter like domains"/>
    <property type="match status" value="1"/>
</dbReference>
<dbReference type="PROSITE" id="PS50850">
    <property type="entry name" value="MFS"/>
    <property type="match status" value="1"/>
</dbReference>
<feature type="transmembrane region" description="Helical" evidence="8">
    <location>
        <begin position="118"/>
        <end position="136"/>
    </location>
</feature>
<evidence type="ECO:0000256" key="3">
    <source>
        <dbReference type="ARBA" id="ARBA00022692"/>
    </source>
</evidence>
<keyword evidence="5 8" id="KW-0472">Membrane</keyword>
<evidence type="ECO:0000256" key="7">
    <source>
        <dbReference type="SAM" id="MobiDB-lite"/>
    </source>
</evidence>
<dbReference type="Proteomes" id="UP000001699">
    <property type="component" value="Unassembled WGS sequence"/>
</dbReference>
<evidence type="ECO:0000256" key="5">
    <source>
        <dbReference type="ARBA" id="ARBA00023136"/>
    </source>
</evidence>
<organism evidence="10 11">
    <name type="scientific">Aspergillus fumigatus (strain CBS 144.89 / FGSC A1163 / CEA10)</name>
    <name type="common">Neosartorya fumigata</name>
    <dbReference type="NCBI Taxonomy" id="451804"/>
    <lineage>
        <taxon>Eukaryota</taxon>
        <taxon>Fungi</taxon>
        <taxon>Dikarya</taxon>
        <taxon>Ascomycota</taxon>
        <taxon>Pezizomycotina</taxon>
        <taxon>Eurotiomycetes</taxon>
        <taxon>Eurotiomycetidae</taxon>
        <taxon>Eurotiales</taxon>
        <taxon>Aspergillaceae</taxon>
        <taxon>Aspergillus</taxon>
        <taxon>Aspergillus subgen. Fumigati</taxon>
    </lineage>
</organism>
<feature type="region of interest" description="Disordered" evidence="7">
    <location>
        <begin position="1"/>
        <end position="32"/>
    </location>
</feature>
<accession>B0YES9</accession>
<dbReference type="GO" id="GO:0033229">
    <property type="term" value="F:cysteine transmembrane transporter activity"/>
    <property type="evidence" value="ECO:0007669"/>
    <property type="project" value="TreeGrafter"/>
</dbReference>
<dbReference type="InterPro" id="IPR011701">
    <property type="entry name" value="MFS"/>
</dbReference>
<feature type="transmembrane region" description="Helical" evidence="8">
    <location>
        <begin position="476"/>
        <end position="501"/>
    </location>
</feature>
<comment type="similarity">
    <text evidence="6">Belongs to the major facilitator superfamily. Allantoate permease family.</text>
</comment>
<dbReference type="GO" id="GO:0016020">
    <property type="term" value="C:membrane"/>
    <property type="evidence" value="ECO:0007669"/>
    <property type="project" value="UniProtKB-SubCell"/>
</dbReference>
<keyword evidence="11" id="KW-1185">Reference proteome</keyword>
<feature type="compositionally biased region" description="Polar residues" evidence="7">
    <location>
        <begin position="1"/>
        <end position="16"/>
    </location>
</feature>
<name>B0YES9_ASPFC</name>
<evidence type="ECO:0000256" key="1">
    <source>
        <dbReference type="ARBA" id="ARBA00004141"/>
    </source>
</evidence>
<evidence type="ECO:0000259" key="9">
    <source>
        <dbReference type="PROSITE" id="PS50850"/>
    </source>
</evidence>
<feature type="transmembrane region" description="Helical" evidence="8">
    <location>
        <begin position="148"/>
        <end position="166"/>
    </location>
</feature>
<dbReference type="AlphaFoldDB" id="B0YES9"/>
<dbReference type="InterPro" id="IPR036259">
    <property type="entry name" value="MFS_trans_sf"/>
</dbReference>
<dbReference type="PANTHER" id="PTHR43791:SF63">
    <property type="entry name" value="HIGH AFFINITY CYSTEINE TRANSPORTER"/>
    <property type="match status" value="1"/>
</dbReference>